<dbReference type="eggNOG" id="COG4477">
    <property type="taxonomic scope" value="Bacteria"/>
</dbReference>
<gene>
    <name evidence="8" type="primary">ezrA</name>
    <name evidence="9" type="ORF">CD33_04790</name>
</gene>
<feature type="coiled-coil region" evidence="8">
    <location>
        <begin position="369"/>
        <end position="431"/>
    </location>
</feature>
<dbReference type="EMBL" id="JPVO01000043">
    <property type="protein sequence ID" value="KGR76757.1"/>
    <property type="molecule type" value="Genomic_DNA"/>
</dbReference>
<evidence type="ECO:0000256" key="6">
    <source>
        <dbReference type="ARBA" id="ARBA00023210"/>
    </source>
</evidence>
<comment type="caution">
    <text evidence="9">The sequence shown here is derived from an EMBL/GenBank/DDBJ whole genome shotgun (WGS) entry which is preliminary data.</text>
</comment>
<keyword evidence="4 8" id="KW-0175">Coiled coil</keyword>
<accession>A0A0A3IPJ6</accession>
<evidence type="ECO:0000313" key="10">
    <source>
        <dbReference type="Proteomes" id="UP000030408"/>
    </source>
</evidence>
<keyword evidence="6 8" id="KW-0717">Septation</keyword>
<comment type="similarity">
    <text evidence="8">Belongs to the EzrA family.</text>
</comment>
<keyword evidence="1 8" id="KW-0132">Cell division</keyword>
<comment type="subcellular location">
    <subcellularLocation>
        <location evidence="8">Cell membrane</location>
        <topology evidence="8">Single-pass membrane protein</topology>
    </subcellularLocation>
    <text evidence="8">Colocalized with FtsZ to the nascent septal site.</text>
</comment>
<dbReference type="Pfam" id="PF06160">
    <property type="entry name" value="EzrA"/>
    <property type="match status" value="1"/>
</dbReference>
<evidence type="ECO:0000256" key="1">
    <source>
        <dbReference type="ARBA" id="ARBA00022618"/>
    </source>
</evidence>
<evidence type="ECO:0000256" key="4">
    <source>
        <dbReference type="ARBA" id="ARBA00023054"/>
    </source>
</evidence>
<name>A0A0A3IPJ6_9BACL</name>
<evidence type="ECO:0000256" key="3">
    <source>
        <dbReference type="ARBA" id="ARBA00022989"/>
    </source>
</evidence>
<keyword evidence="7 8" id="KW-0131">Cell cycle</keyword>
<evidence type="ECO:0000256" key="2">
    <source>
        <dbReference type="ARBA" id="ARBA00022692"/>
    </source>
</evidence>
<reference evidence="9 10" key="1">
    <citation type="submission" date="2014-02" db="EMBL/GenBank/DDBJ databases">
        <title>Draft genome sequence of Lysinibacillus sinduriensis JCM 15800.</title>
        <authorList>
            <person name="Zhang F."/>
            <person name="Wang G."/>
            <person name="Zhang L."/>
        </authorList>
    </citation>
    <scope>NUCLEOTIDE SEQUENCE [LARGE SCALE GENOMIC DNA]</scope>
    <source>
        <strain evidence="9 10">JCM 15800</strain>
    </source>
</reference>
<dbReference type="GO" id="GO:0005886">
    <property type="term" value="C:plasma membrane"/>
    <property type="evidence" value="ECO:0007669"/>
    <property type="project" value="UniProtKB-SubCell"/>
</dbReference>
<evidence type="ECO:0000256" key="7">
    <source>
        <dbReference type="ARBA" id="ARBA00023306"/>
    </source>
</evidence>
<keyword evidence="9" id="KW-0808">Transferase</keyword>
<dbReference type="STRING" id="1384057.CD33_04790"/>
<dbReference type="GO" id="GO:0005940">
    <property type="term" value="C:septin ring"/>
    <property type="evidence" value="ECO:0007669"/>
    <property type="project" value="InterPro"/>
</dbReference>
<keyword evidence="9" id="KW-0418">Kinase</keyword>
<evidence type="ECO:0000256" key="8">
    <source>
        <dbReference type="HAMAP-Rule" id="MF_00728"/>
    </source>
</evidence>
<dbReference type="Proteomes" id="UP000030408">
    <property type="component" value="Unassembled WGS sequence"/>
</dbReference>
<evidence type="ECO:0000256" key="5">
    <source>
        <dbReference type="ARBA" id="ARBA00023136"/>
    </source>
</evidence>
<organism evidence="9 10">
    <name type="scientific">Ureibacillus sinduriensis BLB-1 = JCM 15800</name>
    <dbReference type="NCBI Taxonomy" id="1384057"/>
    <lineage>
        <taxon>Bacteria</taxon>
        <taxon>Bacillati</taxon>
        <taxon>Bacillota</taxon>
        <taxon>Bacilli</taxon>
        <taxon>Bacillales</taxon>
        <taxon>Caryophanaceae</taxon>
        <taxon>Ureibacillus</taxon>
    </lineage>
</organism>
<comment type="function">
    <text evidence="8">Negative regulator of FtsZ ring formation; modulates the frequency and position of FtsZ ring formation. Inhibits FtsZ ring formation at polar sites. Interacts either with FtsZ or with one of its binding partners to promote depolymerization.</text>
</comment>
<dbReference type="RefSeq" id="WP_176400117.1">
    <property type="nucleotide sequence ID" value="NZ_AVCY01000013.1"/>
</dbReference>
<keyword evidence="8" id="KW-1003">Cell membrane</keyword>
<feature type="topological domain" description="Cytoplasmic" evidence="8">
    <location>
        <begin position="22"/>
        <end position="569"/>
    </location>
</feature>
<feature type="coiled-coil region" evidence="8">
    <location>
        <begin position="249"/>
        <end position="276"/>
    </location>
</feature>
<protein>
    <recommendedName>
        <fullName evidence="8">Septation ring formation regulator EzrA</fullName>
    </recommendedName>
</protein>
<dbReference type="AlphaFoldDB" id="A0A0A3IPJ6"/>
<keyword evidence="2 8" id="KW-0812">Transmembrane</keyword>
<dbReference type="GO" id="GO:0000917">
    <property type="term" value="P:division septum assembly"/>
    <property type="evidence" value="ECO:0007669"/>
    <property type="project" value="UniProtKB-KW"/>
</dbReference>
<dbReference type="HAMAP" id="MF_00728">
    <property type="entry name" value="EzrA"/>
    <property type="match status" value="1"/>
</dbReference>
<dbReference type="NCBIfam" id="NF003413">
    <property type="entry name" value="PRK04778.1-7"/>
    <property type="match status" value="1"/>
</dbReference>
<sequence length="569" mass="66716">MQYIIIVVIVLLALFIVGLIIRRKHNVVIQRLEQEKMQIQHYPIFEELTKVKSLNMNGQTEEKFEHWRNIWTEVIDVHVIKIDSMLFDAEEYIDRFKFKKASNVERAIEDYIAKCEKSKNQIISELEELIGSEEKNRIEIEQIKEHYRSARKTLLAHQYSFGPALAALEKRVEQFGPKFEEYDELTVEGNYLQAREIVLGLNSEAQTIYHLLSEVPTLLSEIQTKIPASIHELRSGQREMEEQSYYLNHLELTKYLDQLEEELETLKSKLADLDVASVAPRLNEITDEIENYYDLLEKEVIARNYVDKNCDDTFQTLTEVVKATKEISNEAVYVQNSYHLPENEAEIPKLGLKQLEIIQKRFELLVSRVKDEKSAYSSLQEELVEISEEIDRIKDEQEQFSSRLKNLRIDENRARAKLDSLKRTLQETDRQLNKANIPGIPEEMDARIEEAEEQIYIVMQSLQDVPLNMHRVQGNIENAEKCIQEVNKHAQEMIENVLLIERIIQYGNRYRATNQKVNDLLLESEHAFHQYRYIKALEDAAAAVELAEPGAIKRIEELVQDELYERSQY</sequence>
<keyword evidence="5 8" id="KW-0472">Membrane</keyword>
<proteinExistence type="inferred from homology"/>
<keyword evidence="3 8" id="KW-1133">Transmembrane helix</keyword>
<feature type="topological domain" description="Extracellular" evidence="8">
    <location>
        <begin position="1"/>
        <end position="2"/>
    </location>
</feature>
<evidence type="ECO:0000313" key="9">
    <source>
        <dbReference type="EMBL" id="KGR76757.1"/>
    </source>
</evidence>
<dbReference type="GO" id="GO:0016301">
    <property type="term" value="F:kinase activity"/>
    <property type="evidence" value="ECO:0007669"/>
    <property type="project" value="UniProtKB-KW"/>
</dbReference>
<dbReference type="InterPro" id="IPR010379">
    <property type="entry name" value="EzrA"/>
</dbReference>
<keyword evidence="10" id="KW-1185">Reference proteome</keyword>
<dbReference type="GO" id="GO:0000921">
    <property type="term" value="P:septin ring assembly"/>
    <property type="evidence" value="ECO:0007669"/>
    <property type="project" value="InterPro"/>
</dbReference>